<dbReference type="AlphaFoldDB" id="A0A242K8S1"/>
<protein>
    <submittedName>
        <fullName evidence="1">Uncharacterized protein</fullName>
    </submittedName>
</protein>
<accession>A0A242K8S1</accession>
<name>A0A242K8S1_9ENTE</name>
<reference evidence="2" key="2">
    <citation type="submission" date="2017-05" db="EMBL/GenBank/DDBJ databases">
        <authorList>
            <consortium name="The Broad Institute Genomics Platform"/>
            <consortium name="The Broad Institute Genomic Center for Infectious Diseases"/>
            <person name="Earl A."/>
            <person name="Manson A."/>
            <person name="Schwartman J."/>
            <person name="Gilmore M."/>
            <person name="Abouelleil A."/>
            <person name="Cao P."/>
            <person name="Chapman S."/>
            <person name="Cusick C."/>
            <person name="Shea T."/>
            <person name="Young S."/>
            <person name="Neafsey D."/>
            <person name="Nusbaum C."/>
            <person name="Birren B."/>
        </authorList>
    </citation>
    <scope>NUCLEOTIDE SEQUENCE</scope>
    <source>
        <strain evidence="2">9E7_DIV0242</strain>
    </source>
</reference>
<reference evidence="1" key="1">
    <citation type="submission" date="2017-05" db="EMBL/GenBank/DDBJ databases">
        <title>The Genome Sequence of Enterococcus sp. 9E7_DIV0242.</title>
        <authorList>
            <consortium name="The Broad Institute Genomics Platform"/>
            <consortium name="The Broad Institute Genomic Center for Infectious Diseases"/>
            <person name="Earl A."/>
            <person name="Manson A."/>
            <person name="Schwartman J."/>
            <person name="Gilmore M."/>
            <person name="Abouelleil A."/>
            <person name="Cao P."/>
            <person name="Chapman S."/>
            <person name="Cusick C."/>
            <person name="Shea T."/>
            <person name="Young S."/>
            <person name="Neafsey D."/>
            <person name="Nusbaum C."/>
            <person name="Birren B."/>
        </authorList>
    </citation>
    <scope>NUCLEOTIDE SEQUENCE [LARGE SCALE GENOMIC DNA]</scope>
    <source>
        <strain evidence="1">9E7_DIV0242</strain>
    </source>
</reference>
<evidence type="ECO:0000313" key="1">
    <source>
        <dbReference type="EMBL" id="OTP17563.1"/>
    </source>
</evidence>
<gene>
    <name evidence="1" type="ORF">A5888_001701</name>
    <name evidence="2" type="ORF">A5888_002938</name>
</gene>
<proteinExistence type="predicted"/>
<evidence type="ECO:0000313" key="2">
    <source>
        <dbReference type="EMBL" id="WYJ91170.1"/>
    </source>
</evidence>
<sequence>MAKIMYEVKLYTDNMPLYHNNLRYCGRFSGGETFKKLSEAEEYARNIVKKYKWLSGGYAHIVKTTYLGFIEGYKNEHVKEIEYKGE</sequence>
<dbReference type="EMBL" id="CP147247">
    <property type="protein sequence ID" value="WYJ91170.1"/>
    <property type="molecule type" value="Genomic_DNA"/>
</dbReference>
<dbReference type="OrthoDB" id="9844342at2"/>
<reference evidence="2" key="3">
    <citation type="submission" date="2024-03" db="EMBL/GenBank/DDBJ databases">
        <title>The Genome Sequence of Enterococcus sp. DIV0242b.</title>
        <authorList>
            <consortium name="The Broad Institute Genomics Platform"/>
            <consortium name="The Broad Institute Microbial Omics Core"/>
            <consortium name="The Broad Institute Genomic Center for Infectious Diseases"/>
            <person name="Earl A."/>
            <person name="Manson A."/>
            <person name="Gilmore M."/>
            <person name="Schwartman J."/>
            <person name="Shea T."/>
            <person name="Abouelleil A."/>
            <person name="Cao P."/>
            <person name="Chapman S."/>
            <person name="Cusick C."/>
            <person name="Young S."/>
            <person name="Neafsey D."/>
            <person name="Nusbaum C."/>
            <person name="Birren B."/>
        </authorList>
    </citation>
    <scope>NUCLEOTIDE SEQUENCE</scope>
    <source>
        <strain evidence="2">9E7_DIV0242</strain>
    </source>
</reference>
<evidence type="ECO:0000313" key="3">
    <source>
        <dbReference type="Proteomes" id="UP000195141"/>
    </source>
</evidence>
<keyword evidence="3" id="KW-1185">Reference proteome</keyword>
<dbReference type="RefSeq" id="WP_086348762.1">
    <property type="nucleotide sequence ID" value="NZ_CP147247.1"/>
</dbReference>
<dbReference type="EMBL" id="NGMM01000002">
    <property type="protein sequence ID" value="OTP17563.1"/>
    <property type="molecule type" value="Genomic_DNA"/>
</dbReference>
<organism evidence="1">
    <name type="scientific">Candidatus Enterococcus clewellii</name>
    <dbReference type="NCBI Taxonomy" id="1834193"/>
    <lineage>
        <taxon>Bacteria</taxon>
        <taxon>Bacillati</taxon>
        <taxon>Bacillota</taxon>
        <taxon>Bacilli</taxon>
        <taxon>Lactobacillales</taxon>
        <taxon>Enterococcaceae</taxon>
        <taxon>Enterococcus</taxon>
    </lineage>
</organism>
<dbReference type="Proteomes" id="UP000195141">
    <property type="component" value="Chromosome"/>
</dbReference>